<organism evidence="1">
    <name type="scientific">Anguilla anguilla</name>
    <name type="common">European freshwater eel</name>
    <name type="synonym">Muraena anguilla</name>
    <dbReference type="NCBI Taxonomy" id="7936"/>
    <lineage>
        <taxon>Eukaryota</taxon>
        <taxon>Metazoa</taxon>
        <taxon>Chordata</taxon>
        <taxon>Craniata</taxon>
        <taxon>Vertebrata</taxon>
        <taxon>Euteleostomi</taxon>
        <taxon>Actinopterygii</taxon>
        <taxon>Neopterygii</taxon>
        <taxon>Teleostei</taxon>
        <taxon>Anguilliformes</taxon>
        <taxon>Anguillidae</taxon>
        <taxon>Anguilla</taxon>
    </lineage>
</organism>
<evidence type="ECO:0000313" key="1">
    <source>
        <dbReference type="EMBL" id="JAH65027.1"/>
    </source>
</evidence>
<reference evidence="1" key="1">
    <citation type="submission" date="2014-11" db="EMBL/GenBank/DDBJ databases">
        <authorList>
            <person name="Amaro Gonzalez C."/>
        </authorList>
    </citation>
    <scope>NUCLEOTIDE SEQUENCE</scope>
</reference>
<reference evidence="1" key="2">
    <citation type="journal article" date="2015" name="Fish Shellfish Immunol.">
        <title>Early steps in the European eel (Anguilla anguilla)-Vibrio vulnificus interaction in the gills: Role of the RtxA13 toxin.</title>
        <authorList>
            <person name="Callol A."/>
            <person name="Pajuelo D."/>
            <person name="Ebbesson L."/>
            <person name="Teles M."/>
            <person name="MacKenzie S."/>
            <person name="Amaro C."/>
        </authorList>
    </citation>
    <scope>NUCLEOTIDE SEQUENCE</scope>
</reference>
<protein>
    <submittedName>
        <fullName evidence="1">Uncharacterized protein</fullName>
    </submittedName>
</protein>
<name>A0A0E9UGX2_ANGAN</name>
<dbReference type="EMBL" id="GBXM01043550">
    <property type="protein sequence ID" value="JAH65027.1"/>
    <property type="molecule type" value="Transcribed_RNA"/>
</dbReference>
<sequence>MNPPHFTFTYAMHFLLVCCLGKQFPLMAQR</sequence>
<dbReference type="AlphaFoldDB" id="A0A0E9UGX2"/>
<proteinExistence type="predicted"/>
<accession>A0A0E9UGX2</accession>